<dbReference type="NCBIfam" id="NF004852">
    <property type="entry name" value="PRK06203.1"/>
    <property type="match status" value="1"/>
</dbReference>
<evidence type="ECO:0000256" key="1">
    <source>
        <dbReference type="ARBA" id="ARBA00001911"/>
    </source>
</evidence>
<dbReference type="HOGENOM" id="CLU_001201_0_4_7"/>
<dbReference type="Pfam" id="PF01761">
    <property type="entry name" value="DHQ_synthase"/>
    <property type="match status" value="1"/>
</dbReference>
<evidence type="ECO:0000256" key="5">
    <source>
        <dbReference type="ARBA" id="ARBA00023239"/>
    </source>
</evidence>
<keyword evidence="2" id="KW-0028">Amino-acid biosynthesis</keyword>
<dbReference type="Gene3D" id="1.20.1090.10">
    <property type="entry name" value="Dehydroquinate synthase-like - alpha domain"/>
    <property type="match status" value="1"/>
</dbReference>
<dbReference type="EC" id="4.2.3.4" evidence="8"/>
<dbReference type="EMBL" id="AM746676">
    <property type="protein sequence ID" value="CAN91029.1"/>
    <property type="molecule type" value="Genomic_DNA"/>
</dbReference>
<dbReference type="AlphaFoldDB" id="A9ETQ0"/>
<reference evidence="8 9" key="1">
    <citation type="journal article" date="2007" name="Nat. Biotechnol.">
        <title>Complete genome sequence of the myxobacterium Sorangium cellulosum.</title>
        <authorList>
            <person name="Schneiker S."/>
            <person name="Perlova O."/>
            <person name="Kaiser O."/>
            <person name="Gerth K."/>
            <person name="Alici A."/>
            <person name="Altmeyer M.O."/>
            <person name="Bartels D."/>
            <person name="Bekel T."/>
            <person name="Beyer S."/>
            <person name="Bode E."/>
            <person name="Bode H.B."/>
            <person name="Bolten C.J."/>
            <person name="Choudhuri J.V."/>
            <person name="Doss S."/>
            <person name="Elnakady Y.A."/>
            <person name="Frank B."/>
            <person name="Gaigalat L."/>
            <person name="Goesmann A."/>
            <person name="Groeger C."/>
            <person name="Gross F."/>
            <person name="Jelsbak L."/>
            <person name="Jelsbak L."/>
            <person name="Kalinowski J."/>
            <person name="Kegler C."/>
            <person name="Knauber T."/>
            <person name="Konietzny S."/>
            <person name="Kopp M."/>
            <person name="Krause L."/>
            <person name="Krug D."/>
            <person name="Linke B."/>
            <person name="Mahmud T."/>
            <person name="Martinez-Arias R."/>
            <person name="McHardy A.C."/>
            <person name="Merai M."/>
            <person name="Meyer F."/>
            <person name="Mormann S."/>
            <person name="Munoz-Dorado J."/>
            <person name="Perez J."/>
            <person name="Pradella S."/>
            <person name="Rachid S."/>
            <person name="Raddatz G."/>
            <person name="Rosenau F."/>
            <person name="Rueckert C."/>
            <person name="Sasse F."/>
            <person name="Scharfe M."/>
            <person name="Schuster S.C."/>
            <person name="Suen G."/>
            <person name="Treuner-Lange A."/>
            <person name="Velicer G.J."/>
            <person name="Vorholter F.-J."/>
            <person name="Weissman K.J."/>
            <person name="Welch R.D."/>
            <person name="Wenzel S.C."/>
            <person name="Whitworth D.E."/>
            <person name="Wilhelm S."/>
            <person name="Wittmann C."/>
            <person name="Bloecker H."/>
            <person name="Puehler A."/>
            <person name="Mueller R."/>
        </authorList>
    </citation>
    <scope>NUCLEOTIDE SEQUENCE [LARGE SCALE GENOMIC DNA]</scope>
    <source>
        <strain evidence="9">So ce56</strain>
    </source>
</reference>
<proteinExistence type="predicted"/>
<dbReference type="SUPFAM" id="SSF56796">
    <property type="entry name" value="Dehydroquinate synthase-like"/>
    <property type="match status" value="1"/>
</dbReference>
<evidence type="ECO:0000256" key="3">
    <source>
        <dbReference type="ARBA" id="ARBA00023027"/>
    </source>
</evidence>
<protein>
    <submittedName>
        <fullName evidence="8">3-dehydroquinate synthase</fullName>
        <ecNumber evidence="8">4.2.3.4</ecNumber>
    </submittedName>
</protein>
<dbReference type="BioCyc" id="SCEL448385:SCE_RS04570-MONOMER"/>
<organism evidence="8 9">
    <name type="scientific">Sorangium cellulosum (strain So ce56)</name>
    <name type="common">Polyangium cellulosum (strain So ce56)</name>
    <dbReference type="NCBI Taxonomy" id="448385"/>
    <lineage>
        <taxon>Bacteria</taxon>
        <taxon>Pseudomonadati</taxon>
        <taxon>Myxococcota</taxon>
        <taxon>Polyangia</taxon>
        <taxon>Polyangiales</taxon>
        <taxon>Polyangiaceae</taxon>
        <taxon>Sorangium</taxon>
    </lineage>
</organism>
<dbReference type="Gene3D" id="3.40.50.1970">
    <property type="match status" value="1"/>
</dbReference>
<evidence type="ECO:0000313" key="8">
    <source>
        <dbReference type="EMBL" id="CAN91029.1"/>
    </source>
</evidence>
<name>A9ETQ0_SORC5</name>
<evidence type="ECO:0000256" key="2">
    <source>
        <dbReference type="ARBA" id="ARBA00022605"/>
    </source>
</evidence>
<dbReference type="Proteomes" id="UP000002139">
    <property type="component" value="Chromosome"/>
</dbReference>
<keyword evidence="9" id="KW-1185">Reference proteome</keyword>
<dbReference type="CDD" id="cd08198">
    <property type="entry name" value="DHQS-like"/>
    <property type="match status" value="1"/>
</dbReference>
<evidence type="ECO:0000256" key="4">
    <source>
        <dbReference type="ARBA" id="ARBA00023141"/>
    </source>
</evidence>
<dbReference type="InterPro" id="IPR050071">
    <property type="entry name" value="Dehydroquinate_synthase"/>
</dbReference>
<comment type="cofactor">
    <cofactor evidence="1">
        <name>NAD(+)</name>
        <dbReference type="ChEBI" id="CHEBI:57540"/>
    </cofactor>
</comment>
<dbReference type="InterPro" id="IPR056179">
    <property type="entry name" value="DHQS_C"/>
</dbReference>
<evidence type="ECO:0000259" key="7">
    <source>
        <dbReference type="Pfam" id="PF24621"/>
    </source>
</evidence>
<sequence>MLLHLQRIAVPFEYPVYFTEGVFSPSNADLAAAIAAKEPRRRHRVLPVIDGGVAAAWPSLADDIARYVGARPDLLTLAAEPIVVPGGEAAKNDGAATAALQARLDALGMDRQSFVMIVGGGAVLDMVGYAAATVHRGVRVVRIPTTVLAQADSGVGVKNGVNAFGKKNLLGTFAPPFAVLIDPRFLETLPLRDKVAGMAEAVKVALIRDARLFSWLSEHAPALASGSLAPLAQLVRRSAEIHLHHIASAGDPFELGSARPLDFGHWAAHKLESLTKHRLRHGEAVAIGIAIDTLYAELAGLCSQATAAAVVAALEALGFTLWDDALAMTRACERGERGERLCVLDGLDEFREHLGGELTVTLLEDVGRAREVHAMEERHIVAAIARLRERAGRRGALAAIGATGAAGAATGAAGAVTGAAGAVTGAAGAVTGAAQS</sequence>
<gene>
    <name evidence="8" type="primary">aroB1</name>
    <name evidence="8" type="ordered locus">sce0872</name>
</gene>
<dbReference type="STRING" id="448385.sce0872"/>
<dbReference type="Pfam" id="PF24621">
    <property type="entry name" value="DHQS_C"/>
    <property type="match status" value="1"/>
</dbReference>
<dbReference type="GO" id="GO:0003856">
    <property type="term" value="F:3-dehydroquinate synthase activity"/>
    <property type="evidence" value="ECO:0007669"/>
    <property type="project" value="UniProtKB-EC"/>
</dbReference>
<evidence type="ECO:0000259" key="6">
    <source>
        <dbReference type="Pfam" id="PF01761"/>
    </source>
</evidence>
<dbReference type="InterPro" id="IPR030960">
    <property type="entry name" value="DHQS/DOIS_N"/>
</dbReference>
<dbReference type="eggNOG" id="COG0337">
    <property type="taxonomic scope" value="Bacteria"/>
</dbReference>
<keyword evidence="4" id="KW-0057">Aromatic amino acid biosynthesis</keyword>
<keyword evidence="5 8" id="KW-0456">Lyase</keyword>
<dbReference type="GO" id="GO:0009073">
    <property type="term" value="P:aromatic amino acid family biosynthetic process"/>
    <property type="evidence" value="ECO:0007669"/>
    <property type="project" value="UniProtKB-KW"/>
</dbReference>
<evidence type="ECO:0000313" key="9">
    <source>
        <dbReference type="Proteomes" id="UP000002139"/>
    </source>
</evidence>
<keyword evidence="3" id="KW-0520">NAD</keyword>
<dbReference type="GO" id="GO:0008652">
    <property type="term" value="P:amino acid biosynthetic process"/>
    <property type="evidence" value="ECO:0007669"/>
    <property type="project" value="UniProtKB-KW"/>
</dbReference>
<dbReference type="PANTHER" id="PTHR43622">
    <property type="entry name" value="3-DEHYDROQUINATE SYNTHASE"/>
    <property type="match status" value="1"/>
</dbReference>
<feature type="domain" description="3-dehydroquinate synthase N-terminal" evidence="6">
    <location>
        <begin position="82"/>
        <end position="193"/>
    </location>
</feature>
<feature type="domain" description="3-dehydroquinate synthase C-terminal" evidence="7">
    <location>
        <begin position="197"/>
        <end position="327"/>
    </location>
</feature>
<dbReference type="KEGG" id="scl:sce0872"/>
<accession>A9ETQ0</accession>
<dbReference type="PANTHER" id="PTHR43622:SF7">
    <property type="entry name" value="3-DEHYDROQUINATE SYNTHASE, CHLOROPLASTIC"/>
    <property type="match status" value="1"/>
</dbReference>